<feature type="chain" id="PRO_5001653150" evidence="2">
    <location>
        <begin position="21"/>
        <end position="94"/>
    </location>
</feature>
<evidence type="ECO:0000256" key="2">
    <source>
        <dbReference type="SAM" id="SignalP"/>
    </source>
</evidence>
<sequence length="94" mass="10074">MKTIHFRFLVTALFATAAIAQSNGSENGIGDPDDGSGNNTVDAGTGMNDTIDQPPEENQSSSDICHQQCDDLALYQQLPCYIACLIENEKLPSP</sequence>
<proteinExistence type="predicted"/>
<dbReference type="Proteomes" id="UP000027586">
    <property type="component" value="Unassembled WGS sequence"/>
</dbReference>
<feature type="compositionally biased region" description="Polar residues" evidence="1">
    <location>
        <begin position="36"/>
        <end position="64"/>
    </location>
</feature>
<accession>A0A068SFF5</accession>
<dbReference type="AlphaFoldDB" id="A0A068SFF5"/>
<comment type="caution">
    <text evidence="3">The sequence shown here is derived from an EMBL/GenBank/DDBJ whole genome shotgun (WGS) entry which is preliminary data.</text>
</comment>
<keyword evidence="4" id="KW-1185">Reference proteome</keyword>
<organism evidence="3 4">
    <name type="scientific">Lichtheimia corymbifera JMRC:FSU:9682</name>
    <dbReference type="NCBI Taxonomy" id="1263082"/>
    <lineage>
        <taxon>Eukaryota</taxon>
        <taxon>Fungi</taxon>
        <taxon>Fungi incertae sedis</taxon>
        <taxon>Mucoromycota</taxon>
        <taxon>Mucoromycotina</taxon>
        <taxon>Mucoromycetes</taxon>
        <taxon>Mucorales</taxon>
        <taxon>Lichtheimiaceae</taxon>
        <taxon>Lichtheimia</taxon>
    </lineage>
</organism>
<feature type="signal peptide" evidence="2">
    <location>
        <begin position="1"/>
        <end position="20"/>
    </location>
</feature>
<reference evidence="3" key="1">
    <citation type="submission" date="2013-08" db="EMBL/GenBank/DDBJ databases">
        <title>Gene expansion shapes genome architecture in the human pathogen Lichtheimia corymbifera: an evolutionary genomics analysis in the ancient terrestrial Mucorales (Mucoromycotina).</title>
        <authorList>
            <person name="Schwartze V.U."/>
            <person name="Winter S."/>
            <person name="Shelest E."/>
            <person name="Marcet-Houben M."/>
            <person name="Horn F."/>
            <person name="Wehner S."/>
            <person name="Hoffmann K."/>
            <person name="Riege K."/>
            <person name="Sammeth M."/>
            <person name="Nowrousian M."/>
            <person name="Valiante V."/>
            <person name="Linde J."/>
            <person name="Jacobsen I.D."/>
            <person name="Marz M."/>
            <person name="Brakhage A.A."/>
            <person name="Gabaldon T."/>
            <person name="Bocker S."/>
            <person name="Voigt K."/>
        </authorList>
    </citation>
    <scope>NUCLEOTIDE SEQUENCE [LARGE SCALE GENOMIC DNA]</scope>
    <source>
        <strain evidence="3">FSU 9682</strain>
    </source>
</reference>
<feature type="region of interest" description="Disordered" evidence="1">
    <location>
        <begin position="23"/>
        <end position="64"/>
    </location>
</feature>
<keyword evidence="2" id="KW-0732">Signal</keyword>
<name>A0A068SFF5_9FUNG</name>
<evidence type="ECO:0000256" key="1">
    <source>
        <dbReference type="SAM" id="MobiDB-lite"/>
    </source>
</evidence>
<evidence type="ECO:0000313" key="4">
    <source>
        <dbReference type="Proteomes" id="UP000027586"/>
    </source>
</evidence>
<dbReference type="EMBL" id="CBTN010000121">
    <property type="protein sequence ID" value="CDH61004.1"/>
    <property type="molecule type" value="Genomic_DNA"/>
</dbReference>
<protein>
    <submittedName>
        <fullName evidence="3">Uncharacterized protein</fullName>
    </submittedName>
</protein>
<dbReference type="VEuPathDB" id="FungiDB:LCOR_11779.1"/>
<evidence type="ECO:0000313" key="3">
    <source>
        <dbReference type="EMBL" id="CDH61004.1"/>
    </source>
</evidence>
<gene>
    <name evidence="3" type="ORF">LCOR_11779.1</name>
</gene>